<evidence type="ECO:0000256" key="13">
    <source>
        <dbReference type="ARBA" id="ARBA00023010"/>
    </source>
</evidence>
<dbReference type="PANTHER" id="PTHR21622">
    <property type="entry name" value="COILED-COIL-HELIX-COILED-COIL-HELIX DOMAIN CONTAINING 4"/>
    <property type="match status" value="1"/>
</dbReference>
<keyword evidence="15" id="KW-0472">Membrane</keyword>
<dbReference type="Pfam" id="PF06747">
    <property type="entry name" value="CHCH"/>
    <property type="match status" value="1"/>
</dbReference>
<evidence type="ECO:0000256" key="14">
    <source>
        <dbReference type="ARBA" id="ARBA00023128"/>
    </source>
</evidence>
<keyword evidence="17" id="KW-0676">Redox-active center</keyword>
<reference evidence="22" key="1">
    <citation type="submission" date="2022-11" db="EMBL/GenBank/DDBJ databases">
        <authorList>
            <person name="Petersen C."/>
        </authorList>
    </citation>
    <scope>NUCLEOTIDE SEQUENCE</scope>
    <source>
        <strain evidence="22">IBT 30761</strain>
    </source>
</reference>
<keyword evidence="13" id="KW-0811">Translocation</keyword>
<dbReference type="EMBL" id="JAPQKI010000005">
    <property type="protein sequence ID" value="KAJ5099333.1"/>
    <property type="molecule type" value="Genomic_DNA"/>
</dbReference>
<dbReference type="RefSeq" id="XP_056474987.1">
    <property type="nucleotide sequence ID" value="XM_056618828.1"/>
</dbReference>
<evidence type="ECO:0000256" key="10">
    <source>
        <dbReference type="ARBA" id="ARBA00022968"/>
    </source>
</evidence>
<keyword evidence="6" id="KW-0812">Transmembrane</keyword>
<reference evidence="22" key="2">
    <citation type="journal article" date="2023" name="IMA Fungus">
        <title>Comparative genomic study of the Penicillium genus elucidates a diverse pangenome and 15 lateral gene transfer events.</title>
        <authorList>
            <person name="Petersen C."/>
            <person name="Sorensen T."/>
            <person name="Nielsen M.R."/>
            <person name="Sondergaard T.E."/>
            <person name="Sorensen J.L."/>
            <person name="Fitzpatrick D.A."/>
            <person name="Frisvad J.C."/>
            <person name="Nielsen K.L."/>
        </authorList>
    </citation>
    <scope>NUCLEOTIDE SEQUENCE</scope>
    <source>
        <strain evidence="22">IBT 30761</strain>
    </source>
</reference>
<dbReference type="PROSITE" id="PS51808">
    <property type="entry name" value="CHCH"/>
    <property type="match status" value="1"/>
</dbReference>
<evidence type="ECO:0000256" key="3">
    <source>
        <dbReference type="ARBA" id="ARBA00004164"/>
    </source>
</evidence>
<dbReference type="InterPro" id="IPR039289">
    <property type="entry name" value="CHCHD4"/>
</dbReference>
<feature type="domain" description="CHCH" evidence="21">
    <location>
        <begin position="149"/>
        <end position="184"/>
    </location>
</feature>
<evidence type="ECO:0000256" key="6">
    <source>
        <dbReference type="ARBA" id="ARBA00022692"/>
    </source>
</evidence>
<evidence type="ECO:0000256" key="2">
    <source>
        <dbReference type="ARBA" id="ARBA00001973"/>
    </source>
</evidence>
<evidence type="ECO:0000256" key="17">
    <source>
        <dbReference type="ARBA" id="ARBA00023284"/>
    </source>
</evidence>
<feature type="region of interest" description="Disordered" evidence="20">
    <location>
        <begin position="194"/>
        <end position="266"/>
    </location>
</feature>
<evidence type="ECO:0000256" key="1">
    <source>
        <dbReference type="ARBA" id="ARBA00001947"/>
    </source>
</evidence>
<dbReference type="AlphaFoldDB" id="A0A9W9FFM6"/>
<dbReference type="Proteomes" id="UP001149074">
    <property type="component" value="Unassembled WGS sequence"/>
</dbReference>
<evidence type="ECO:0000256" key="5">
    <source>
        <dbReference type="ARBA" id="ARBA00022448"/>
    </source>
</evidence>
<name>A0A9W9FFM6_9EURO</name>
<evidence type="ECO:0000256" key="4">
    <source>
        <dbReference type="ARBA" id="ARBA00013714"/>
    </source>
</evidence>
<dbReference type="InterPro" id="IPR010625">
    <property type="entry name" value="CHCH"/>
</dbReference>
<evidence type="ECO:0000256" key="16">
    <source>
        <dbReference type="ARBA" id="ARBA00023157"/>
    </source>
</evidence>
<keyword evidence="14" id="KW-0496">Mitochondrion</keyword>
<evidence type="ECO:0000256" key="7">
    <source>
        <dbReference type="ARBA" id="ARBA00022792"/>
    </source>
</evidence>
<evidence type="ECO:0000256" key="15">
    <source>
        <dbReference type="ARBA" id="ARBA00023136"/>
    </source>
</evidence>
<dbReference type="GeneID" id="81357807"/>
<comment type="cofactor">
    <cofactor evidence="1">
        <name>Zn(2+)</name>
        <dbReference type="ChEBI" id="CHEBI:29105"/>
    </cofactor>
</comment>
<comment type="subcellular location">
    <subcellularLocation>
        <location evidence="3">Mitochondrion inner membrane</location>
        <topology evidence="3">Single-pass type II membrane protein</topology>
        <orientation evidence="3">Intermembrane side</orientation>
    </subcellularLocation>
</comment>
<keyword evidence="8" id="KW-0653">Protein transport</keyword>
<accession>A0A9W9FFM6</accession>
<gene>
    <name evidence="22" type="ORF">N7532_006334</name>
</gene>
<dbReference type="PANTHER" id="PTHR21622:SF0">
    <property type="entry name" value="COILED-COIL-HELIX-COILED-COIL-HELIX DOMAIN CONTAINING 4"/>
    <property type="match status" value="1"/>
</dbReference>
<keyword evidence="23" id="KW-1185">Reference proteome</keyword>
<evidence type="ECO:0000313" key="23">
    <source>
        <dbReference type="Proteomes" id="UP001149074"/>
    </source>
</evidence>
<organism evidence="22 23">
    <name type="scientific">Penicillium argentinense</name>
    <dbReference type="NCBI Taxonomy" id="1131581"/>
    <lineage>
        <taxon>Eukaryota</taxon>
        <taxon>Fungi</taxon>
        <taxon>Dikarya</taxon>
        <taxon>Ascomycota</taxon>
        <taxon>Pezizomycotina</taxon>
        <taxon>Eurotiomycetes</taxon>
        <taxon>Eurotiomycetidae</taxon>
        <taxon>Eurotiales</taxon>
        <taxon>Aspergillaceae</taxon>
        <taxon>Penicillium</taxon>
    </lineage>
</organism>
<evidence type="ECO:0000256" key="8">
    <source>
        <dbReference type="ARBA" id="ARBA00022927"/>
    </source>
</evidence>
<dbReference type="GO" id="GO:0045041">
    <property type="term" value="P:protein import into mitochondrial intermembrane space"/>
    <property type="evidence" value="ECO:0007669"/>
    <property type="project" value="InterPro"/>
</dbReference>
<evidence type="ECO:0000313" key="22">
    <source>
        <dbReference type="EMBL" id="KAJ5099333.1"/>
    </source>
</evidence>
<evidence type="ECO:0000259" key="21">
    <source>
        <dbReference type="Pfam" id="PF06747"/>
    </source>
</evidence>
<feature type="compositionally biased region" description="Basic and acidic residues" evidence="20">
    <location>
        <begin position="215"/>
        <end position="246"/>
    </location>
</feature>
<dbReference type="OrthoDB" id="7481291at2759"/>
<keyword evidence="9" id="KW-0809">Transit peptide</keyword>
<keyword evidence="5" id="KW-0813">Transport</keyword>
<comment type="cofactor">
    <cofactor evidence="2">
        <name>Cu(2+)</name>
        <dbReference type="ChEBI" id="CHEBI:29036"/>
    </cofactor>
</comment>
<feature type="compositionally biased region" description="Low complexity" evidence="20">
    <location>
        <begin position="201"/>
        <end position="212"/>
    </location>
</feature>
<evidence type="ECO:0000256" key="19">
    <source>
        <dbReference type="ARBA" id="ARBA00033150"/>
    </source>
</evidence>
<evidence type="ECO:0000256" key="12">
    <source>
        <dbReference type="ARBA" id="ARBA00023002"/>
    </source>
</evidence>
<comment type="caution">
    <text evidence="22">The sequence shown here is derived from an EMBL/GenBank/DDBJ whole genome shotgun (WGS) entry which is preliminary data.</text>
</comment>
<evidence type="ECO:0000256" key="20">
    <source>
        <dbReference type="SAM" id="MobiDB-lite"/>
    </source>
</evidence>
<comment type="function">
    <text evidence="18">Required for the import and folding of small cysteine-containing proteins (small Tim) in the mitochondrial intermembrane space (IMS). Forms a redox cycle with ERV1 that involves a disulfide relay system. Precursor proteins to be imported into the IMS are translocated in their reduced form into the mitochondria. The oxidized form of MIA40 forms a transient intermolecular disulfide bridge with the reduced precursor protein, resulting in oxidation of the precursor protein that now contains an intramolecular disulfide bond and is able to undergo folding in the IMS.</text>
</comment>
<dbReference type="GO" id="GO:0015035">
    <property type="term" value="F:protein-disulfide reductase activity"/>
    <property type="evidence" value="ECO:0007669"/>
    <property type="project" value="InterPro"/>
</dbReference>
<dbReference type="FunFam" id="1.10.287.2900:FF:000002">
    <property type="entry name" value="Mitochondrial intermembrane space import and assembly protein"/>
    <property type="match status" value="1"/>
</dbReference>
<evidence type="ECO:0000256" key="11">
    <source>
        <dbReference type="ARBA" id="ARBA00022989"/>
    </source>
</evidence>
<sequence length="266" mass="28579">MFRPAVRALARAPVAAPCGPASRRLISTGPTKSRSWKNTVIRLGLAGGAIYYYNTSSAFSKEPSFSILATQKENGNGTTETLDSITPKIRAEREAAARSQPKPQSANLEGGVNPEQLEEEAGQEAAFNPETGEINWDCPCLGGMAHGPCGEEFKAAFSCFVYSQEEPKGIDCIEKFQGMQNCFRAHPDVYGAELEDEEAEGAAPAEQPTAADIDAASHPEEKRARAKDAKTQVKADNVEKGEHAESEALVPKAAHDAEQKNQEVSK</sequence>
<keyword evidence="12" id="KW-0560">Oxidoreductase</keyword>
<feature type="compositionally biased region" description="Basic and acidic residues" evidence="20">
    <location>
        <begin position="253"/>
        <end position="266"/>
    </location>
</feature>
<proteinExistence type="predicted"/>
<dbReference type="GO" id="GO:0005758">
    <property type="term" value="C:mitochondrial intermembrane space"/>
    <property type="evidence" value="ECO:0007669"/>
    <property type="project" value="TreeGrafter"/>
</dbReference>
<protein>
    <recommendedName>
        <fullName evidence="4">Mitochondrial intermembrane space import and assembly protein 40</fullName>
    </recommendedName>
    <alternativeName>
        <fullName evidence="19">Mitochondrial import inner membrane translocase TIM40</fullName>
    </alternativeName>
</protein>
<evidence type="ECO:0000256" key="18">
    <source>
        <dbReference type="ARBA" id="ARBA00024980"/>
    </source>
</evidence>
<evidence type="ECO:0000256" key="9">
    <source>
        <dbReference type="ARBA" id="ARBA00022946"/>
    </source>
</evidence>
<keyword evidence="10" id="KW-0735">Signal-anchor</keyword>
<keyword evidence="16" id="KW-1015">Disulfide bond</keyword>
<keyword evidence="11" id="KW-1133">Transmembrane helix</keyword>
<dbReference type="Gene3D" id="1.10.287.2900">
    <property type="match status" value="1"/>
</dbReference>
<dbReference type="GO" id="GO:0005743">
    <property type="term" value="C:mitochondrial inner membrane"/>
    <property type="evidence" value="ECO:0007669"/>
    <property type="project" value="UniProtKB-SubCell"/>
</dbReference>
<keyword evidence="7" id="KW-0999">Mitochondrion inner membrane</keyword>